<dbReference type="Gene3D" id="1.10.10.10">
    <property type="entry name" value="Winged helix-like DNA-binding domain superfamily/Winged helix DNA-binding domain"/>
    <property type="match status" value="1"/>
</dbReference>
<dbReference type="RefSeq" id="WP_206011652.1">
    <property type="nucleotide sequence ID" value="NZ_CP070619.1"/>
</dbReference>
<evidence type="ECO:0000259" key="5">
    <source>
        <dbReference type="Pfam" id="PF13404"/>
    </source>
</evidence>
<evidence type="ECO:0000313" key="6">
    <source>
        <dbReference type="EMBL" id="QSE95470.1"/>
    </source>
</evidence>
<reference evidence="6 7" key="1">
    <citation type="journal article" date="2021" name="Microbiol. Resour. Announc.">
        <title>Complete Genome Sequences of Two Rhodococcus sp. Strains with Large and Linear Chromosomes, Isolated from Apple Rhizosphere.</title>
        <authorList>
            <person name="Benning S."/>
            <person name="Brugnone N."/>
            <person name="Siani R."/>
            <person name="Kublik S."/>
            <person name="Schloter M."/>
            <person name="Rad V."/>
        </authorList>
    </citation>
    <scope>NUCLEOTIDE SEQUENCE [LARGE SCALE GENOMIC DNA]</scope>
    <source>
        <strain evidence="6 7">R79</strain>
    </source>
</reference>
<gene>
    <name evidence="6" type="ORF">JWS13_18825</name>
</gene>
<evidence type="ECO:0000313" key="7">
    <source>
        <dbReference type="Proteomes" id="UP000662986"/>
    </source>
</evidence>
<dbReference type="SMART" id="SM00344">
    <property type="entry name" value="HTH_ASNC"/>
    <property type="match status" value="1"/>
</dbReference>
<reference evidence="6 7" key="2">
    <citation type="journal article" date="2022" name="Arch. Microbiol.">
        <title>Rhodococcus pseudokoreensis sp. nov. isolated from the rhizosphere of young M26 apple rootstocks.</title>
        <authorList>
            <person name="Kampfer P."/>
            <person name="Glaeser S.P."/>
            <person name="Blom J."/>
            <person name="Wolf J."/>
            <person name="Benning S."/>
            <person name="Schloter M."/>
            <person name="Neumann-Schaal M."/>
        </authorList>
    </citation>
    <scope>NUCLEOTIDE SEQUENCE [LARGE SCALE GENOMIC DNA]</scope>
    <source>
        <strain evidence="6 7">R79</strain>
    </source>
</reference>
<keyword evidence="2" id="KW-0238">DNA-binding</keyword>
<evidence type="ECO:0000259" key="4">
    <source>
        <dbReference type="Pfam" id="PF01037"/>
    </source>
</evidence>
<sequence>MIKLDRTDARILLALCATPRATGVQLATLLNLARNTVQSRVSRWETDKVLLPIDRCVSARDLGYPLQAFVTAVVDQRRLEQAIAELHLIPEVVEAVGMSGDADLLIKVVACDTDDLYRVAGAILAVPGVERTAISVIMREAIPYRMAPLLERLRDSASS</sequence>
<dbReference type="Pfam" id="PF01037">
    <property type="entry name" value="AsnC_trans_reg"/>
    <property type="match status" value="1"/>
</dbReference>
<protein>
    <submittedName>
        <fullName evidence="6">Lrp/AsnC family transcriptional regulator</fullName>
    </submittedName>
</protein>
<evidence type="ECO:0000256" key="1">
    <source>
        <dbReference type="ARBA" id="ARBA00023015"/>
    </source>
</evidence>
<keyword evidence="3" id="KW-0804">Transcription</keyword>
<dbReference type="Gene3D" id="3.30.70.920">
    <property type="match status" value="1"/>
</dbReference>
<dbReference type="InterPro" id="IPR019887">
    <property type="entry name" value="Tscrpt_reg_AsnC/Lrp_C"/>
</dbReference>
<feature type="domain" description="HTH asnC-type" evidence="5">
    <location>
        <begin position="4"/>
        <end position="43"/>
    </location>
</feature>
<dbReference type="EMBL" id="CP070619">
    <property type="protein sequence ID" value="QSE95470.1"/>
    <property type="molecule type" value="Genomic_DNA"/>
</dbReference>
<dbReference type="Pfam" id="PF13404">
    <property type="entry name" value="HTH_AsnC-type"/>
    <property type="match status" value="1"/>
</dbReference>
<dbReference type="InterPro" id="IPR019888">
    <property type="entry name" value="Tscrpt_reg_AsnC-like"/>
</dbReference>
<dbReference type="PANTHER" id="PTHR30154:SF34">
    <property type="entry name" value="TRANSCRIPTIONAL REGULATOR AZLB"/>
    <property type="match status" value="1"/>
</dbReference>
<dbReference type="PANTHER" id="PTHR30154">
    <property type="entry name" value="LEUCINE-RESPONSIVE REGULATORY PROTEIN"/>
    <property type="match status" value="1"/>
</dbReference>
<organism evidence="6 7">
    <name type="scientific">Rhodococcus pseudokoreensis</name>
    <dbReference type="NCBI Taxonomy" id="2811421"/>
    <lineage>
        <taxon>Bacteria</taxon>
        <taxon>Bacillati</taxon>
        <taxon>Actinomycetota</taxon>
        <taxon>Actinomycetes</taxon>
        <taxon>Mycobacteriales</taxon>
        <taxon>Nocardiaceae</taxon>
        <taxon>Rhodococcus</taxon>
    </lineage>
</organism>
<keyword evidence="7" id="KW-1185">Reference proteome</keyword>
<dbReference type="SUPFAM" id="SSF54909">
    <property type="entry name" value="Dimeric alpha+beta barrel"/>
    <property type="match status" value="1"/>
</dbReference>
<dbReference type="InterPro" id="IPR036390">
    <property type="entry name" value="WH_DNA-bd_sf"/>
</dbReference>
<proteinExistence type="predicted"/>
<evidence type="ECO:0000256" key="2">
    <source>
        <dbReference type="ARBA" id="ARBA00023125"/>
    </source>
</evidence>
<accession>A0A974ZYY6</accession>
<name>A0A974ZYY6_9NOCA</name>
<feature type="domain" description="Transcription regulator AsnC/Lrp ligand binding" evidence="4">
    <location>
        <begin position="74"/>
        <end position="140"/>
    </location>
</feature>
<dbReference type="InterPro" id="IPR000485">
    <property type="entry name" value="AsnC-type_HTH_dom"/>
</dbReference>
<dbReference type="InterPro" id="IPR036388">
    <property type="entry name" value="WH-like_DNA-bd_sf"/>
</dbReference>
<keyword evidence="1" id="KW-0805">Transcription regulation</keyword>
<dbReference type="SUPFAM" id="SSF46785">
    <property type="entry name" value="Winged helix' DNA-binding domain"/>
    <property type="match status" value="1"/>
</dbReference>
<dbReference type="InterPro" id="IPR011008">
    <property type="entry name" value="Dimeric_a/b-barrel"/>
</dbReference>
<evidence type="ECO:0000256" key="3">
    <source>
        <dbReference type="ARBA" id="ARBA00023163"/>
    </source>
</evidence>
<dbReference type="Proteomes" id="UP000662986">
    <property type="component" value="Chromosome"/>
</dbReference>